<dbReference type="SMART" id="SM00749">
    <property type="entry name" value="BON"/>
    <property type="match status" value="3"/>
</dbReference>
<dbReference type="AlphaFoldDB" id="A0A246JDR4"/>
<dbReference type="PANTHER" id="PTHR34606">
    <property type="entry name" value="BON DOMAIN-CONTAINING PROTEIN"/>
    <property type="match status" value="1"/>
</dbReference>
<dbReference type="Proteomes" id="UP000197097">
    <property type="component" value="Unassembled WGS sequence"/>
</dbReference>
<protein>
    <submittedName>
        <fullName evidence="3">Ornithine aminotransferase</fullName>
    </submittedName>
</protein>
<keyword evidence="1" id="KW-0732">Signal</keyword>
<keyword evidence="4" id="KW-1185">Reference proteome</keyword>
<dbReference type="OrthoDB" id="870892at2"/>
<proteinExistence type="predicted"/>
<comment type="caution">
    <text evidence="3">The sequence shown here is derived from an EMBL/GenBank/DDBJ whole genome shotgun (WGS) entry which is preliminary data.</text>
</comment>
<dbReference type="RefSeq" id="WP_088474493.1">
    <property type="nucleotide sequence ID" value="NZ_NISJ01000019.1"/>
</dbReference>
<name>A0A246JDR4_9SPHN</name>
<sequence length="219" mass="23536">MLRKEDDQLQEDVIAELEWDPSVDHTDIGVAVHDGIVTLAGYVKNFPQKVAAERAVRRVAGVRALAEELKVRLVSDPKTADHEIAKRIVDMIGWTVAVPDGQIKVKVEHGWVTLTGTVDWHFISREVARAAGQISGVTGVSNSIKVGPLPTPADVEARIMAAFKRQAGLDAGGVSVTTDGSTVQLRGKVKAWGERRIAELAAWSAPGVTGVEDHLAIDN</sequence>
<dbReference type="GO" id="GO:0008483">
    <property type="term" value="F:transaminase activity"/>
    <property type="evidence" value="ECO:0007669"/>
    <property type="project" value="UniProtKB-KW"/>
</dbReference>
<evidence type="ECO:0000313" key="4">
    <source>
        <dbReference type="Proteomes" id="UP000197097"/>
    </source>
</evidence>
<dbReference type="Gene3D" id="3.30.1340.30">
    <property type="match status" value="3"/>
</dbReference>
<evidence type="ECO:0000256" key="1">
    <source>
        <dbReference type="ARBA" id="ARBA00022729"/>
    </source>
</evidence>
<evidence type="ECO:0000259" key="2">
    <source>
        <dbReference type="PROSITE" id="PS50914"/>
    </source>
</evidence>
<dbReference type="Pfam" id="PF04972">
    <property type="entry name" value="BON"/>
    <property type="match status" value="3"/>
</dbReference>
<dbReference type="EMBL" id="NISJ01000019">
    <property type="protein sequence ID" value="OWQ90637.1"/>
    <property type="molecule type" value="Genomic_DNA"/>
</dbReference>
<evidence type="ECO:0000313" key="3">
    <source>
        <dbReference type="EMBL" id="OWQ90637.1"/>
    </source>
</evidence>
<dbReference type="InterPro" id="IPR051686">
    <property type="entry name" value="Lipoprotein_DolP"/>
</dbReference>
<dbReference type="InterPro" id="IPR007055">
    <property type="entry name" value="BON_dom"/>
</dbReference>
<feature type="domain" description="BON" evidence="2">
    <location>
        <begin position="5"/>
        <end position="73"/>
    </location>
</feature>
<dbReference type="InterPro" id="IPR014004">
    <property type="entry name" value="Transpt-assoc_nodulatn_dom_bac"/>
</dbReference>
<feature type="domain" description="BON" evidence="2">
    <location>
        <begin position="151"/>
        <end position="219"/>
    </location>
</feature>
<keyword evidence="3" id="KW-0032">Aminotransferase</keyword>
<reference evidence="3 4" key="1">
    <citation type="journal article" date="2002" name="Int. J. Syst. Evol. Microbiol.">
        <title>Sphingopyxis witflariensis sp. nov., isolated from activated sludge.</title>
        <authorList>
            <person name="Kampfer P."/>
            <person name="Witzenberger R."/>
            <person name="Denner E.B."/>
            <person name="Busse H.J."/>
            <person name="Neef A."/>
        </authorList>
    </citation>
    <scope>NUCLEOTIDE SEQUENCE [LARGE SCALE GENOMIC DNA]</scope>
    <source>
        <strain evidence="3 4">DSM 14551</strain>
    </source>
</reference>
<dbReference type="PROSITE" id="PS50914">
    <property type="entry name" value="BON"/>
    <property type="match status" value="3"/>
</dbReference>
<keyword evidence="3" id="KW-0808">Transferase</keyword>
<accession>A0A246JDR4</accession>
<dbReference type="PANTHER" id="PTHR34606:SF4">
    <property type="entry name" value="OUTER MEMBRANE LIPOPROTEIN DOLP"/>
    <property type="match status" value="1"/>
</dbReference>
<feature type="domain" description="BON" evidence="2">
    <location>
        <begin position="80"/>
        <end position="148"/>
    </location>
</feature>
<gene>
    <name evidence="3" type="ORF">CDQ91_20075</name>
</gene>
<organism evidence="3 4">
    <name type="scientific">Sphingopyxis witflariensis</name>
    <dbReference type="NCBI Taxonomy" id="173675"/>
    <lineage>
        <taxon>Bacteria</taxon>
        <taxon>Pseudomonadati</taxon>
        <taxon>Pseudomonadota</taxon>
        <taxon>Alphaproteobacteria</taxon>
        <taxon>Sphingomonadales</taxon>
        <taxon>Sphingomonadaceae</taxon>
        <taxon>Sphingopyxis</taxon>
    </lineage>
</organism>